<organism evidence="3 4">
    <name type="scientific">Streptomyces longisporus</name>
    <dbReference type="NCBI Taxonomy" id="1948"/>
    <lineage>
        <taxon>Bacteria</taxon>
        <taxon>Bacillati</taxon>
        <taxon>Actinomycetota</taxon>
        <taxon>Actinomycetes</taxon>
        <taxon>Kitasatosporales</taxon>
        <taxon>Streptomycetaceae</taxon>
        <taxon>Streptomyces</taxon>
    </lineage>
</organism>
<evidence type="ECO:0000259" key="2">
    <source>
        <dbReference type="SMART" id="SM00953"/>
    </source>
</evidence>
<feature type="compositionally biased region" description="Polar residues" evidence="1">
    <location>
        <begin position="1"/>
        <end position="12"/>
    </location>
</feature>
<accession>A0ABP6AUM8</accession>
<evidence type="ECO:0000313" key="4">
    <source>
        <dbReference type="Proteomes" id="UP001501777"/>
    </source>
</evidence>
<name>A0ABP6AUM8_STRLO</name>
<reference evidence="4" key="1">
    <citation type="journal article" date="2019" name="Int. J. Syst. Evol. Microbiol.">
        <title>The Global Catalogue of Microorganisms (GCM) 10K type strain sequencing project: providing services to taxonomists for standard genome sequencing and annotation.</title>
        <authorList>
            <consortium name="The Broad Institute Genomics Platform"/>
            <consortium name="The Broad Institute Genome Sequencing Center for Infectious Disease"/>
            <person name="Wu L."/>
            <person name="Ma J."/>
        </authorList>
    </citation>
    <scope>NUCLEOTIDE SEQUENCE [LARGE SCALE GENOMIC DNA]</scope>
    <source>
        <strain evidence="4">JCM 4395</strain>
    </source>
</reference>
<evidence type="ECO:0000313" key="3">
    <source>
        <dbReference type="EMBL" id="GAA2523985.1"/>
    </source>
</evidence>
<dbReference type="SMART" id="SM00953">
    <property type="entry name" value="RES"/>
    <property type="match status" value="1"/>
</dbReference>
<dbReference type="EMBL" id="BAAASG010000040">
    <property type="protein sequence ID" value="GAA2523985.1"/>
    <property type="molecule type" value="Genomic_DNA"/>
</dbReference>
<comment type="caution">
    <text evidence="3">The sequence shown here is derived from an EMBL/GenBank/DDBJ whole genome shotgun (WGS) entry which is preliminary data.</text>
</comment>
<dbReference type="Pfam" id="PF08808">
    <property type="entry name" value="RES"/>
    <property type="match status" value="1"/>
</dbReference>
<dbReference type="Proteomes" id="UP001501777">
    <property type="component" value="Unassembled WGS sequence"/>
</dbReference>
<feature type="domain" description="RES" evidence="2">
    <location>
        <begin position="50"/>
        <end position="186"/>
    </location>
</feature>
<dbReference type="InterPro" id="IPR014914">
    <property type="entry name" value="RES_dom"/>
</dbReference>
<evidence type="ECO:0000256" key="1">
    <source>
        <dbReference type="SAM" id="MobiDB-lite"/>
    </source>
</evidence>
<protein>
    <recommendedName>
        <fullName evidence="2">RES domain-containing protein</fullName>
    </recommendedName>
</protein>
<sequence>MSQASSVLTDRQQAWPAPPPSLDVQRFPARTLPAGRALYRVHPMDKGCWHFPCISDSRSGRFDTSGPERGTCYTATDPLTALAEKLGYVILRGPDIAPKALDSMSVSCITTARPYRLVDLTRRTCSILGALGRELSTLTPYTTPQGWARLWEQGGFDGVLYYPRHDAKTTARSIALFGPAEGPDEDDWPTPPKTPAGKYLDSFARAYGLQVKEPGSGDVVRPPA</sequence>
<proteinExistence type="predicted"/>
<gene>
    <name evidence="3" type="ORF">GCM10010276_89000</name>
</gene>
<keyword evidence="4" id="KW-1185">Reference proteome</keyword>
<feature type="region of interest" description="Disordered" evidence="1">
    <location>
        <begin position="1"/>
        <end position="23"/>
    </location>
</feature>